<dbReference type="InterPro" id="IPR013763">
    <property type="entry name" value="Cyclin-like_dom"/>
</dbReference>
<keyword evidence="2" id="KW-0804">Transcription</keyword>
<feature type="compositionally biased region" description="Low complexity" evidence="3">
    <location>
        <begin position="198"/>
        <end position="211"/>
    </location>
</feature>
<feature type="compositionally biased region" description="Low complexity" evidence="3">
    <location>
        <begin position="860"/>
        <end position="881"/>
    </location>
</feature>
<protein>
    <submittedName>
        <fullName evidence="5">Transcription initiation factor IIB</fullName>
    </submittedName>
</protein>
<feature type="compositionally biased region" description="Polar residues" evidence="3">
    <location>
        <begin position="466"/>
        <end position="477"/>
    </location>
</feature>
<dbReference type="Pfam" id="PF00382">
    <property type="entry name" value="TFIIB"/>
    <property type="match status" value="4"/>
</dbReference>
<feature type="compositionally biased region" description="Polar residues" evidence="3">
    <location>
        <begin position="912"/>
        <end position="927"/>
    </location>
</feature>
<reference evidence="5 6" key="1">
    <citation type="submission" date="2018-06" db="EMBL/GenBank/DDBJ databases">
        <title>Genome analysis of cellulolytic fungus Trichoderma lentiforme CFAM-422.</title>
        <authorList>
            <person name="Steindorff A.S."/>
            <person name="Formighieri E.F."/>
            <person name="Midorikawa G.E.O."/>
            <person name="Tamietti M.S."/>
            <person name="Ramos E.Z."/>
            <person name="Silva A.S."/>
            <person name="Bon E.P.S."/>
            <person name="Mendes T.D."/>
            <person name="Damaso M.C.T."/>
            <person name="Favaro L.C.L."/>
        </authorList>
    </citation>
    <scope>NUCLEOTIDE SEQUENCE [LARGE SCALE GENOMIC DNA]</scope>
    <source>
        <strain evidence="5 6">CFAM-422</strain>
    </source>
</reference>
<feature type="domain" description="Cyclin-like" evidence="4">
    <location>
        <begin position="234"/>
        <end position="315"/>
    </location>
</feature>
<feature type="compositionally biased region" description="Basic residues" evidence="3">
    <location>
        <begin position="959"/>
        <end position="977"/>
    </location>
</feature>
<dbReference type="PANTHER" id="PTHR11618:SF13">
    <property type="entry name" value="TRANSCRIPTION INITIATION FACTOR IIB"/>
    <property type="match status" value="1"/>
</dbReference>
<feature type="domain" description="Cyclin-like" evidence="4">
    <location>
        <begin position="366"/>
        <end position="449"/>
    </location>
</feature>
<feature type="region of interest" description="Disordered" evidence="3">
    <location>
        <begin position="324"/>
        <end position="356"/>
    </location>
</feature>
<name>A0A9P4XIF3_9HYPO</name>
<comment type="caution">
    <text evidence="5">The sequence shown here is derived from an EMBL/GenBank/DDBJ whole genome shotgun (WGS) entry which is preliminary data.</text>
</comment>
<dbReference type="PANTHER" id="PTHR11618">
    <property type="entry name" value="TRANSCRIPTION INITIATION FACTOR IIB-RELATED"/>
    <property type="match status" value="1"/>
</dbReference>
<feature type="compositionally biased region" description="Basic and acidic residues" evidence="3">
    <location>
        <begin position="794"/>
        <end position="806"/>
    </location>
</feature>
<evidence type="ECO:0000256" key="1">
    <source>
        <dbReference type="ARBA" id="ARBA00023015"/>
    </source>
</evidence>
<sequence length="1038" mass="118189">MNTAPPTYSDPEWRWPFGKFGLRHKDLFTTLHDRFNTQTLPLQDLPAFHSDVCELVLECDTLQEFYSALEKRKAKRIEQLRTAWDDIAYIIMSRPAIMACRVCYEDDFEDTERPPGSLNDTRLERWWHFIQYARTPSFDNIVTFFDGYVRDERKNPGAKWTGRRRRPAIEDDPSTATPGPMEAAEEHNQPEPSRKASPEAPTASTSSGAPSDQRRTSSSGRHHEAQEGLTRVYKIIDSLCEFVKLEAIVANDAKDLFRLMGKYKMMNGHSEEAIIDGCIFLACRQHNVLRTDELIFEYLNADRKKVKNVVKQFHDFQQRFPHAEVAEEHDKPESTRKASPEARSDSQPASSRGRHYEAQEHLTKAYKMIKVLCEDFVIVEATVADDAQDLFRFMDKYKMMNGHSEDAVFFGCIFLACRKHNVPRTFSEIFDCLNANRTEVRGVAKQFQDFLHKFPHVEDEDAAQKPVQTAEGSATRESTNEEDAQGSRRSWRQVMSESVWLSDMEEHDQPESSPKAPISSREQHYEAYKKIDEFCDIINAGEVISNKAKSIFRYVDEHKILNDFRQENIIGACLSTACRIHKVSQKFKEIYYSTNLDMVEVKRAAHRLDQPKFPFMKGESAGDNDAQEHDKPESSRKVSPGAPSNKSQPTSWKGHHHEAYKEIDALCEAINAGANVSKSAKDIFRLIDRRKFTNGKPQEAVIAICVFVACRQQDVRRTLEEVLRHTRASKEEAVRVLEQFRDFVYSLEDAEAETALEIPVETSTAGKRTNDEDAQESKQKRRLVMSESDEDSDTERRAASRDKSKAAEAMPTSKRAEKRKRPDDSEDEARDKRPRTSYSPVPDLFQVPDSPIRGQPDGYASSTDPWASSSDSRESSPGGLSPIAVQHDDASDMANWQWPRKKTRMPRPSASGLASSVSGQSPPNQHLGTVDASQALPRGGAEQPPAKDTPADAVDSKRTKGMSRAIHRHRVDKRRSRRDQETSSPQKQPLQKSRRERKASPSVDQVVRSRRSSRRDARQKLLFLDEDGTPCVAAKRET</sequence>
<dbReference type="CDD" id="cd00043">
    <property type="entry name" value="CYCLIN_SF"/>
    <property type="match status" value="1"/>
</dbReference>
<evidence type="ECO:0000313" key="5">
    <source>
        <dbReference type="EMBL" id="KAF3072398.1"/>
    </source>
</evidence>
<dbReference type="GO" id="GO:0017025">
    <property type="term" value="F:TBP-class protein binding"/>
    <property type="evidence" value="ECO:0007669"/>
    <property type="project" value="InterPro"/>
</dbReference>
<dbReference type="EMBL" id="QLNT01000008">
    <property type="protein sequence ID" value="KAF3072398.1"/>
    <property type="molecule type" value="Genomic_DNA"/>
</dbReference>
<dbReference type="GO" id="GO:0005634">
    <property type="term" value="C:nucleus"/>
    <property type="evidence" value="ECO:0007669"/>
    <property type="project" value="TreeGrafter"/>
</dbReference>
<feature type="domain" description="Cyclin-like" evidence="4">
    <location>
        <begin position="661"/>
        <end position="745"/>
    </location>
</feature>
<feature type="region of interest" description="Disordered" evidence="3">
    <location>
        <begin position="155"/>
        <end position="226"/>
    </location>
</feature>
<dbReference type="Proteomes" id="UP000801864">
    <property type="component" value="Unassembled WGS sequence"/>
</dbReference>
<proteinExistence type="predicted"/>
<feature type="region of interest" description="Disordered" evidence="3">
    <location>
        <begin position="460"/>
        <end position="492"/>
    </location>
</feature>
<feature type="region of interest" description="Disordered" evidence="3">
    <location>
        <begin position="502"/>
        <end position="521"/>
    </location>
</feature>
<dbReference type="GO" id="GO:0070897">
    <property type="term" value="P:transcription preinitiation complex assembly"/>
    <property type="evidence" value="ECO:0007669"/>
    <property type="project" value="InterPro"/>
</dbReference>
<evidence type="ECO:0000313" key="6">
    <source>
        <dbReference type="Proteomes" id="UP000801864"/>
    </source>
</evidence>
<feature type="compositionally biased region" description="Basic and acidic residues" evidence="3">
    <location>
        <begin position="184"/>
        <end position="197"/>
    </location>
</feature>
<keyword evidence="6" id="KW-1185">Reference proteome</keyword>
<dbReference type="InterPro" id="IPR036915">
    <property type="entry name" value="Cyclin-like_sf"/>
</dbReference>
<feature type="compositionally biased region" description="Basic and acidic residues" evidence="3">
    <location>
        <begin position="324"/>
        <end position="344"/>
    </location>
</feature>
<dbReference type="GO" id="GO:0016251">
    <property type="term" value="F:RNA polymerase II general transcription initiation factor activity"/>
    <property type="evidence" value="ECO:0007669"/>
    <property type="project" value="TreeGrafter"/>
</dbReference>
<accession>A0A9P4XIF3</accession>
<dbReference type="SMART" id="SM00385">
    <property type="entry name" value="CYCLIN"/>
    <property type="match status" value="4"/>
</dbReference>
<dbReference type="GO" id="GO:0006367">
    <property type="term" value="P:transcription initiation at RNA polymerase II promoter"/>
    <property type="evidence" value="ECO:0007669"/>
    <property type="project" value="TreeGrafter"/>
</dbReference>
<feature type="domain" description="Cyclin-like" evidence="4">
    <location>
        <begin position="529"/>
        <end position="610"/>
    </location>
</feature>
<keyword evidence="1" id="KW-0805">Transcription regulation</keyword>
<organism evidence="5 6">
    <name type="scientific">Trichoderma lentiforme</name>
    <dbReference type="NCBI Taxonomy" id="1567552"/>
    <lineage>
        <taxon>Eukaryota</taxon>
        <taxon>Fungi</taxon>
        <taxon>Dikarya</taxon>
        <taxon>Ascomycota</taxon>
        <taxon>Pezizomycotina</taxon>
        <taxon>Sordariomycetes</taxon>
        <taxon>Hypocreomycetidae</taxon>
        <taxon>Hypocreales</taxon>
        <taxon>Hypocreaceae</taxon>
        <taxon>Trichoderma</taxon>
    </lineage>
</organism>
<feature type="compositionally biased region" description="Basic and acidic residues" evidence="3">
    <location>
        <begin position="768"/>
        <end position="778"/>
    </location>
</feature>
<feature type="region of interest" description="Disordered" evidence="3">
    <location>
        <begin position="756"/>
        <end position="1038"/>
    </location>
</feature>
<gene>
    <name evidence="5" type="ORF">CFAM422_005281</name>
</gene>
<dbReference type="AlphaFoldDB" id="A0A9P4XIF3"/>
<feature type="compositionally biased region" description="Basic and acidic residues" evidence="3">
    <location>
        <begin position="626"/>
        <end position="636"/>
    </location>
</feature>
<dbReference type="InterPro" id="IPR000812">
    <property type="entry name" value="TFIIB"/>
</dbReference>
<dbReference type="SUPFAM" id="SSF47954">
    <property type="entry name" value="Cyclin-like"/>
    <property type="match status" value="4"/>
</dbReference>
<dbReference type="GO" id="GO:0097550">
    <property type="term" value="C:transcription preinitiation complex"/>
    <property type="evidence" value="ECO:0007669"/>
    <property type="project" value="TreeGrafter"/>
</dbReference>
<feature type="compositionally biased region" description="Polar residues" evidence="3">
    <location>
        <begin position="982"/>
        <end position="991"/>
    </location>
</feature>
<dbReference type="InterPro" id="IPR013150">
    <property type="entry name" value="TFIIB_cyclin"/>
</dbReference>
<dbReference type="Gene3D" id="1.10.472.10">
    <property type="entry name" value="Cyclin-like"/>
    <property type="match status" value="4"/>
</dbReference>
<feature type="compositionally biased region" description="Polar residues" evidence="3">
    <location>
        <begin position="642"/>
        <end position="651"/>
    </location>
</feature>
<feature type="region of interest" description="Disordered" evidence="3">
    <location>
        <begin position="613"/>
        <end position="655"/>
    </location>
</feature>
<evidence type="ECO:0000256" key="2">
    <source>
        <dbReference type="ARBA" id="ARBA00023163"/>
    </source>
</evidence>
<evidence type="ECO:0000259" key="4">
    <source>
        <dbReference type="SMART" id="SM00385"/>
    </source>
</evidence>
<evidence type="ECO:0000256" key="3">
    <source>
        <dbReference type="SAM" id="MobiDB-lite"/>
    </source>
</evidence>